<gene>
    <name evidence="11" type="ORF">ACH46_05395</name>
</gene>
<name>A0A0N9NFI3_9ACTN</name>
<comment type="subcellular location">
    <subcellularLocation>
        <location evidence="1">Cell membrane</location>
        <topology evidence="1">Single-pass membrane protein</topology>
    </subcellularLocation>
</comment>
<dbReference type="GO" id="GO:0005886">
    <property type="term" value="C:plasma membrane"/>
    <property type="evidence" value="ECO:0007669"/>
    <property type="project" value="UniProtKB-SubCell"/>
</dbReference>
<dbReference type="Gene3D" id="3.30.2390.20">
    <property type="entry name" value="Type VII secretion system EccB, repeat 1 domain"/>
    <property type="match status" value="1"/>
</dbReference>
<evidence type="ECO:0000256" key="9">
    <source>
        <dbReference type="ARBA" id="ARBA00023136"/>
    </source>
</evidence>
<evidence type="ECO:0000256" key="5">
    <source>
        <dbReference type="ARBA" id="ARBA00022741"/>
    </source>
</evidence>
<evidence type="ECO:0000256" key="10">
    <source>
        <dbReference type="SAM" id="Phobius"/>
    </source>
</evidence>
<evidence type="ECO:0000256" key="1">
    <source>
        <dbReference type="ARBA" id="ARBA00004162"/>
    </source>
</evidence>
<evidence type="ECO:0000256" key="7">
    <source>
        <dbReference type="ARBA" id="ARBA00022840"/>
    </source>
</evidence>
<feature type="transmembrane region" description="Helical" evidence="10">
    <location>
        <begin position="41"/>
        <end position="64"/>
    </location>
</feature>
<proteinExistence type="inferred from homology"/>
<dbReference type="PANTHER" id="PTHR40765:SF2">
    <property type="entry name" value="ESX-2 SECRETION SYSTEM ATPASE ECCB2"/>
    <property type="match status" value="1"/>
</dbReference>
<evidence type="ECO:0000256" key="8">
    <source>
        <dbReference type="ARBA" id="ARBA00022989"/>
    </source>
</evidence>
<evidence type="ECO:0000256" key="4">
    <source>
        <dbReference type="ARBA" id="ARBA00022692"/>
    </source>
</evidence>
<evidence type="ECO:0000256" key="3">
    <source>
        <dbReference type="ARBA" id="ARBA00022475"/>
    </source>
</evidence>
<dbReference type="RefSeq" id="WP_062392013.1">
    <property type="nucleotide sequence ID" value="NZ_CP011853.1"/>
</dbReference>
<evidence type="ECO:0000256" key="6">
    <source>
        <dbReference type="ARBA" id="ARBA00022801"/>
    </source>
</evidence>
<keyword evidence="12" id="KW-1185">Reference proteome</keyword>
<reference evidence="11 12" key="2">
    <citation type="journal article" date="2017" name="Int. J. Syst. Evol. Microbiol.">
        <title>Gordonia phthalatica sp. nov., a di-n-butyl phthalate-degrading bacterium isolated from activated sludge.</title>
        <authorList>
            <person name="Jin D."/>
            <person name="Kong X."/>
            <person name="Jia M."/>
            <person name="Yu X."/>
            <person name="Wang X."/>
            <person name="Zhuang X."/>
            <person name="Deng Y."/>
            <person name="Bai Z."/>
        </authorList>
    </citation>
    <scope>NUCLEOTIDE SEQUENCE [LARGE SCALE GENOMIC DNA]</scope>
    <source>
        <strain evidence="11 12">QH-11</strain>
    </source>
</reference>
<organism evidence="11 12">
    <name type="scientific">Gordonia phthalatica</name>
    <dbReference type="NCBI Taxonomy" id="1136941"/>
    <lineage>
        <taxon>Bacteria</taxon>
        <taxon>Bacillati</taxon>
        <taxon>Actinomycetota</taxon>
        <taxon>Actinomycetes</taxon>
        <taxon>Mycobacteriales</taxon>
        <taxon>Gordoniaceae</taxon>
        <taxon>Gordonia</taxon>
    </lineage>
</organism>
<accession>A0A0N9NFI3</accession>
<keyword evidence="5" id="KW-0547">Nucleotide-binding</keyword>
<dbReference type="KEGG" id="goq:ACH46_05395"/>
<keyword evidence="7" id="KW-0067">ATP-binding</keyword>
<dbReference type="Pfam" id="PF05108">
    <property type="entry name" value="T7SS_ESX1_EccB"/>
    <property type="match status" value="1"/>
</dbReference>
<protein>
    <recommendedName>
        <fullName evidence="13">Type VII secretion protein EccB</fullName>
    </recommendedName>
</protein>
<keyword evidence="4 10" id="KW-0812">Transmembrane</keyword>
<keyword evidence="8 10" id="KW-1133">Transmembrane helix</keyword>
<evidence type="ECO:0000256" key="2">
    <source>
        <dbReference type="ARBA" id="ARBA00008149"/>
    </source>
</evidence>
<dbReference type="InterPro" id="IPR042485">
    <property type="entry name" value="T7SS_EccB_R3"/>
</dbReference>
<keyword evidence="6" id="KW-0378">Hydrolase</keyword>
<comment type="similarity">
    <text evidence="2">Belongs to the EccB family.</text>
</comment>
<dbReference type="GO" id="GO:0016787">
    <property type="term" value="F:hydrolase activity"/>
    <property type="evidence" value="ECO:0007669"/>
    <property type="project" value="UniProtKB-KW"/>
</dbReference>
<dbReference type="PATRIC" id="fig|1136941.3.peg.1105"/>
<dbReference type="NCBIfam" id="TIGR03919">
    <property type="entry name" value="T7SS_EccB"/>
    <property type="match status" value="1"/>
</dbReference>
<evidence type="ECO:0000313" key="12">
    <source>
        <dbReference type="Proteomes" id="UP000063789"/>
    </source>
</evidence>
<dbReference type="EMBL" id="CP011853">
    <property type="protein sequence ID" value="ALG84045.1"/>
    <property type="molecule type" value="Genomic_DNA"/>
</dbReference>
<reference evidence="12" key="1">
    <citation type="submission" date="2015-06" db="EMBL/GenBank/DDBJ databases">
        <title>Complete genome sequence and metabolic analysis of phthalate degradation pathway in Gordonia sp. QH-11.</title>
        <authorList>
            <person name="Jin D."/>
            <person name="Kong X."/>
            <person name="Bai Z."/>
        </authorList>
    </citation>
    <scope>NUCLEOTIDE SEQUENCE [LARGE SCALE GENOMIC DNA]</scope>
    <source>
        <strain evidence="12">QH-11</strain>
    </source>
</reference>
<keyword evidence="3" id="KW-1003">Cell membrane</keyword>
<dbReference type="AlphaFoldDB" id="A0A0N9NFI3"/>
<dbReference type="STRING" id="1136941.ACH46_05395"/>
<dbReference type="GO" id="GO:0005524">
    <property type="term" value="F:ATP binding"/>
    <property type="evidence" value="ECO:0007669"/>
    <property type="project" value="UniProtKB-KW"/>
</dbReference>
<dbReference type="InterPro" id="IPR044857">
    <property type="entry name" value="T7SS_EccB_R1"/>
</dbReference>
<dbReference type="Gene3D" id="2.40.50.910">
    <property type="entry name" value="Type VII secretion system EccB, repeat 3 domain"/>
    <property type="match status" value="1"/>
</dbReference>
<dbReference type="OrthoDB" id="3847604at2"/>
<dbReference type="PANTHER" id="PTHR40765">
    <property type="entry name" value="ESX-2 SECRETION SYSTEM ATPASE ECCB2"/>
    <property type="match status" value="1"/>
</dbReference>
<evidence type="ECO:0000313" key="11">
    <source>
        <dbReference type="EMBL" id="ALG84045.1"/>
    </source>
</evidence>
<evidence type="ECO:0008006" key="13">
    <source>
        <dbReference type="Google" id="ProtNLM"/>
    </source>
</evidence>
<dbReference type="Proteomes" id="UP000063789">
    <property type="component" value="Chromosome"/>
</dbReference>
<dbReference type="InterPro" id="IPR007795">
    <property type="entry name" value="T7SS_EccB"/>
</dbReference>
<dbReference type="GO" id="GO:0005576">
    <property type="term" value="C:extracellular region"/>
    <property type="evidence" value="ECO:0007669"/>
    <property type="project" value="TreeGrafter"/>
</dbReference>
<sequence>MSRRITTRAQVSGYRFGLARAEHALVRRDVRMMHDPMRAQMRALIAGAILAVVIVAGAGIYGFIRPQPGVKDAQIVTADSGAVYVLLDGVMHPAANIASARLILGQAAPVRKVSDTALADYPRGAQVGIVGGPTTLAAAADADVSTWTVCDSAGVSAVIVGRVDSGSPADAALVEHDDVAWLVYRAPGPDGAMTPVRARVDGSRVELLRALGLESVTPRPVGSGFLDSFPARPDLRVPDVPGRGSPGVLGRPVGSVVATAGVDETLSFHLILSDGVQHLSVAAAETMRLSDPDAEGAVPRIAPADLAAVPVRETVPLTHFPTAVPALSDVEPPVLCHRWSRDRDASLASAQVMAARRLPIPNEARPVTLATADGPGPALDLVYLQPGSGEHVLLTGVEPDSRRASTPFYISDVGVRYRLAGAETASILGLDDPLRAPWPMVSLLPSGPELSREAAAVTRDGTS</sequence>
<keyword evidence="9 10" id="KW-0472">Membrane</keyword>